<dbReference type="Gene3D" id="1.20.142.10">
    <property type="entry name" value="Poly(ADP-ribose) polymerase, regulatory domain"/>
    <property type="match status" value="1"/>
</dbReference>
<name>A0AAN8K9T1_PATCE</name>
<feature type="region of interest" description="Disordered" evidence="11">
    <location>
        <begin position="1"/>
        <end position="167"/>
    </location>
</feature>
<keyword evidence="2 10" id="KW-0328">Glycosyltransferase</keyword>
<dbReference type="SMART" id="SM00248">
    <property type="entry name" value="ANK"/>
    <property type="match status" value="25"/>
</dbReference>
<dbReference type="GO" id="GO:0016779">
    <property type="term" value="F:nucleotidyltransferase activity"/>
    <property type="evidence" value="ECO:0007669"/>
    <property type="project" value="UniProtKB-KW"/>
</dbReference>
<dbReference type="Pfam" id="PF13637">
    <property type="entry name" value="Ank_4"/>
    <property type="match status" value="1"/>
</dbReference>
<feature type="region of interest" description="Disordered" evidence="11">
    <location>
        <begin position="1849"/>
        <end position="1905"/>
    </location>
</feature>
<dbReference type="PROSITE" id="PS51060">
    <property type="entry name" value="PARP_ALPHA_HD"/>
    <property type="match status" value="1"/>
</dbReference>
<evidence type="ECO:0000256" key="9">
    <source>
        <dbReference type="PROSITE-ProRule" id="PRU00023"/>
    </source>
</evidence>
<dbReference type="SMART" id="SM00773">
    <property type="entry name" value="WGR"/>
    <property type="match status" value="1"/>
</dbReference>
<protein>
    <recommendedName>
        <fullName evidence="10">Poly [ADP-ribose] polymerase</fullName>
        <shortName evidence="10">PARP</shortName>
        <ecNumber evidence="10">2.4.2.-</ecNumber>
    </recommendedName>
</protein>
<dbReference type="Proteomes" id="UP001347796">
    <property type="component" value="Unassembled WGS sequence"/>
</dbReference>
<evidence type="ECO:0000256" key="10">
    <source>
        <dbReference type="RuleBase" id="RU362114"/>
    </source>
</evidence>
<dbReference type="InterPro" id="IPR036930">
    <property type="entry name" value="WGR_dom_sf"/>
</dbReference>
<dbReference type="InterPro" id="IPR008893">
    <property type="entry name" value="WGR_domain"/>
</dbReference>
<dbReference type="PROSITE" id="PS50297">
    <property type="entry name" value="ANK_REP_REGION"/>
    <property type="match status" value="3"/>
</dbReference>
<evidence type="ECO:0000256" key="7">
    <source>
        <dbReference type="ARBA" id="ARBA00023043"/>
    </source>
</evidence>
<feature type="region of interest" description="Disordered" evidence="11">
    <location>
        <begin position="191"/>
        <end position="237"/>
    </location>
</feature>
<dbReference type="Gene3D" id="1.25.40.20">
    <property type="entry name" value="Ankyrin repeat-containing domain"/>
    <property type="match status" value="7"/>
</dbReference>
<keyword evidence="6 10" id="KW-0520">NAD</keyword>
<dbReference type="SUPFAM" id="SSF142921">
    <property type="entry name" value="WGR domain-like"/>
    <property type="match status" value="1"/>
</dbReference>
<comment type="caution">
    <text evidence="15">The sequence shown here is derived from an EMBL/GenBank/DDBJ whole genome shotgun (WGS) entry which is preliminary data.</text>
</comment>
<dbReference type="SUPFAM" id="SSF48403">
    <property type="entry name" value="Ankyrin repeat"/>
    <property type="match status" value="5"/>
</dbReference>
<evidence type="ECO:0000256" key="3">
    <source>
        <dbReference type="ARBA" id="ARBA00022679"/>
    </source>
</evidence>
<feature type="domain" description="WGR" evidence="14">
    <location>
        <begin position="2068"/>
        <end position="2169"/>
    </location>
</feature>
<feature type="compositionally biased region" description="Polar residues" evidence="11">
    <location>
        <begin position="11"/>
        <end position="20"/>
    </location>
</feature>
<feature type="compositionally biased region" description="Polar residues" evidence="11">
    <location>
        <begin position="32"/>
        <end position="45"/>
    </location>
</feature>
<dbReference type="PRINTS" id="PR01415">
    <property type="entry name" value="ANKYRIN"/>
</dbReference>
<feature type="compositionally biased region" description="Low complexity" evidence="11">
    <location>
        <begin position="52"/>
        <end position="79"/>
    </location>
</feature>
<dbReference type="InterPro" id="IPR036616">
    <property type="entry name" value="Poly(ADP-ribose)pol_reg_dom_sf"/>
</dbReference>
<dbReference type="EC" id="2.4.2.-" evidence="10"/>
<evidence type="ECO:0000259" key="13">
    <source>
        <dbReference type="PROSITE" id="PS51060"/>
    </source>
</evidence>
<proteinExistence type="predicted"/>
<feature type="compositionally biased region" description="Polar residues" evidence="11">
    <location>
        <begin position="191"/>
        <end position="203"/>
    </location>
</feature>
<feature type="repeat" description="ANK" evidence="9">
    <location>
        <begin position="912"/>
        <end position="944"/>
    </location>
</feature>
<gene>
    <name evidence="15" type="ORF">SNE40_004579</name>
</gene>
<dbReference type="Gene3D" id="2.20.140.10">
    <property type="entry name" value="WGR domain"/>
    <property type="match status" value="1"/>
</dbReference>
<dbReference type="PANTHER" id="PTHR24123">
    <property type="entry name" value="ANKYRIN REPEAT-CONTAINING"/>
    <property type="match status" value="1"/>
</dbReference>
<feature type="compositionally biased region" description="Basic and acidic residues" evidence="11">
    <location>
        <begin position="370"/>
        <end position="383"/>
    </location>
</feature>
<dbReference type="Pfam" id="PF05406">
    <property type="entry name" value="WGR"/>
    <property type="match status" value="1"/>
</dbReference>
<keyword evidence="7 9" id="KW-0040">ANK repeat</keyword>
<evidence type="ECO:0000259" key="14">
    <source>
        <dbReference type="PROSITE" id="PS51977"/>
    </source>
</evidence>
<feature type="compositionally biased region" description="Basic and acidic residues" evidence="11">
    <location>
        <begin position="391"/>
        <end position="411"/>
    </location>
</feature>
<evidence type="ECO:0000256" key="2">
    <source>
        <dbReference type="ARBA" id="ARBA00022676"/>
    </source>
</evidence>
<feature type="compositionally biased region" description="Low complexity" evidence="11">
    <location>
        <begin position="120"/>
        <end position="145"/>
    </location>
</feature>
<evidence type="ECO:0000256" key="8">
    <source>
        <dbReference type="ARBA" id="ARBA00023242"/>
    </source>
</evidence>
<dbReference type="CDD" id="cd07997">
    <property type="entry name" value="WGR_PARP"/>
    <property type="match status" value="1"/>
</dbReference>
<dbReference type="PROSITE" id="PS51059">
    <property type="entry name" value="PARP_CATALYTIC"/>
    <property type="match status" value="1"/>
</dbReference>
<comment type="subcellular location">
    <subcellularLocation>
        <location evidence="1">Nucleus</location>
    </subcellularLocation>
</comment>
<dbReference type="GO" id="GO:0003950">
    <property type="term" value="F:NAD+ poly-ADP-ribosyltransferase activity"/>
    <property type="evidence" value="ECO:0007669"/>
    <property type="project" value="UniProtKB-UniRule"/>
</dbReference>
<dbReference type="InterPro" id="IPR051165">
    <property type="entry name" value="Multifunctional_ANK_Repeat"/>
</dbReference>
<dbReference type="InterPro" id="IPR004102">
    <property type="entry name" value="Poly(ADP-ribose)pol_reg_dom"/>
</dbReference>
<feature type="repeat" description="ANK" evidence="9">
    <location>
        <begin position="694"/>
        <end position="726"/>
    </location>
</feature>
<evidence type="ECO:0000313" key="16">
    <source>
        <dbReference type="Proteomes" id="UP001347796"/>
    </source>
</evidence>
<evidence type="ECO:0000256" key="5">
    <source>
        <dbReference type="ARBA" id="ARBA00022737"/>
    </source>
</evidence>
<feature type="compositionally biased region" description="Polar residues" evidence="11">
    <location>
        <begin position="80"/>
        <end position="119"/>
    </location>
</feature>
<feature type="repeat" description="ANK" evidence="9">
    <location>
        <begin position="1523"/>
        <end position="1555"/>
    </location>
</feature>
<dbReference type="Pfam" id="PF02877">
    <property type="entry name" value="PARP_reg"/>
    <property type="match status" value="1"/>
</dbReference>
<accession>A0AAN8K9T1</accession>
<keyword evidence="8" id="KW-0539">Nucleus</keyword>
<evidence type="ECO:0000256" key="11">
    <source>
        <dbReference type="SAM" id="MobiDB-lite"/>
    </source>
</evidence>
<dbReference type="PROSITE" id="PS50088">
    <property type="entry name" value="ANK_REPEAT"/>
    <property type="match status" value="8"/>
</dbReference>
<feature type="repeat" description="ANK" evidence="9">
    <location>
        <begin position="1490"/>
        <end position="1522"/>
    </location>
</feature>
<dbReference type="EMBL" id="JAZGQO010000003">
    <property type="protein sequence ID" value="KAK6188400.1"/>
    <property type="molecule type" value="Genomic_DNA"/>
</dbReference>
<dbReference type="InterPro" id="IPR002110">
    <property type="entry name" value="Ankyrin_rpt"/>
</dbReference>
<keyword evidence="5" id="KW-0677">Repeat</keyword>
<feature type="repeat" description="ANK" evidence="9">
    <location>
        <begin position="810"/>
        <end position="842"/>
    </location>
</feature>
<evidence type="ECO:0000256" key="4">
    <source>
        <dbReference type="ARBA" id="ARBA00022695"/>
    </source>
</evidence>
<dbReference type="Pfam" id="PF00644">
    <property type="entry name" value="PARP"/>
    <property type="match status" value="1"/>
</dbReference>
<dbReference type="Gene3D" id="3.90.228.10">
    <property type="match status" value="1"/>
</dbReference>
<evidence type="ECO:0000259" key="12">
    <source>
        <dbReference type="PROSITE" id="PS51059"/>
    </source>
</evidence>
<feature type="repeat" description="ANK" evidence="9">
    <location>
        <begin position="879"/>
        <end position="911"/>
    </location>
</feature>
<feature type="repeat" description="ANK" evidence="9">
    <location>
        <begin position="1821"/>
        <end position="1853"/>
    </location>
</feature>
<organism evidence="15 16">
    <name type="scientific">Patella caerulea</name>
    <name type="common">Rayed Mediterranean limpet</name>
    <dbReference type="NCBI Taxonomy" id="87958"/>
    <lineage>
        <taxon>Eukaryota</taxon>
        <taxon>Metazoa</taxon>
        <taxon>Spiralia</taxon>
        <taxon>Lophotrochozoa</taxon>
        <taxon>Mollusca</taxon>
        <taxon>Gastropoda</taxon>
        <taxon>Patellogastropoda</taxon>
        <taxon>Patelloidea</taxon>
        <taxon>Patellidae</taxon>
        <taxon>Patella</taxon>
    </lineage>
</organism>
<dbReference type="InterPro" id="IPR012317">
    <property type="entry name" value="Poly(ADP-ribose)pol_cat_dom"/>
</dbReference>
<feature type="compositionally biased region" description="Acidic residues" evidence="11">
    <location>
        <begin position="1872"/>
        <end position="1898"/>
    </location>
</feature>
<feature type="compositionally biased region" description="Polar residues" evidence="11">
    <location>
        <begin position="146"/>
        <end position="159"/>
    </location>
</feature>
<reference evidence="15 16" key="1">
    <citation type="submission" date="2024-01" db="EMBL/GenBank/DDBJ databases">
        <title>The genome of the rayed Mediterranean limpet Patella caerulea (Linnaeus, 1758).</title>
        <authorList>
            <person name="Anh-Thu Weber A."/>
            <person name="Halstead-Nussloch G."/>
        </authorList>
    </citation>
    <scope>NUCLEOTIDE SEQUENCE [LARGE SCALE GENOMIC DNA]</scope>
    <source>
        <strain evidence="15">AATW-2023a</strain>
        <tissue evidence="15">Whole specimen</tissue>
    </source>
</reference>
<keyword evidence="3 10" id="KW-0808">Transferase</keyword>
<feature type="domain" description="PARP alpha-helical" evidence="13">
    <location>
        <begin position="2195"/>
        <end position="2331"/>
    </location>
</feature>
<evidence type="ECO:0000256" key="6">
    <source>
        <dbReference type="ARBA" id="ARBA00023027"/>
    </source>
</evidence>
<feature type="repeat" description="ANK" evidence="9">
    <location>
        <begin position="846"/>
        <end position="878"/>
    </location>
</feature>
<feature type="compositionally biased region" description="Low complexity" evidence="11">
    <location>
        <begin position="204"/>
        <end position="226"/>
    </location>
</feature>
<keyword evidence="4" id="KW-0548">Nucleotidyltransferase</keyword>
<dbReference type="PROSITE" id="PS51977">
    <property type="entry name" value="WGR"/>
    <property type="match status" value="1"/>
</dbReference>
<evidence type="ECO:0000256" key="1">
    <source>
        <dbReference type="ARBA" id="ARBA00004123"/>
    </source>
</evidence>
<feature type="region of interest" description="Disordered" evidence="11">
    <location>
        <begin position="370"/>
        <end position="419"/>
    </location>
</feature>
<dbReference type="SUPFAM" id="SSF47587">
    <property type="entry name" value="Domain of poly(ADP-ribose) polymerase"/>
    <property type="match status" value="1"/>
</dbReference>
<dbReference type="Pfam" id="PF12796">
    <property type="entry name" value="Ank_2"/>
    <property type="match status" value="5"/>
</dbReference>
<sequence>MIPAFVKKLSQRITGSQPDSTDIPPLSKRDTLQLSDKTGETSTMARTKKSKQSSLSKQPTFLLSKSSSESSTSSNNSNLVTAESSASSGGSLTKRTSGGSVTKRTSVGSLTKRTSGSSLTKRTSGGSLTKGTSGGSVTKQKSGGSLTKQKSGGSVTKQKSGGPVTEWIPGGPGFVFGNWSKLPPTGFLTKQTSKSSIAKQSSHASLTKRTSSSASKKLSKGLSKTGPAGVNGIEPSRQPQRIGKFELWFYSGEFVSVRASDDDASYHICRLLQNVYNSSEVVKIRWVEERPSGNHNLFVMTSRETIDPATIVMSIRVDSRRGNVFTLNKDDIAETSKILNLIVSSSDDIVDLTVDDKVLKVEQIETPRKKPKLDKSIGLDRTKGGRGKKNAVLDKKKTINKKKGAEPGEKKERKRKTPTKAKIDLTLKPRPHIKVLLKDPLFETSTKMPFISKFANSRLTFRAVNLGDLKLLKSFFNDKDKTKPASVILSQARTVDNVVDEYSAIHYAIKDQKKEILKYLITKEEDDYVKSEYRNFCSLNTGSYNPRSLGIEAVRPLTVSRGVKEGNEALMKDTETKIQIEKDESCFESYLECAMEHGVSKEILEIILEENKKINYADSIYDSENVKGASKNVDLALQNGHRQTIVDALEKSLQNDYRRDKLLLYLKVLVAESADELKGKVPPSAVAYKAKMFQQMSPIHFAVINPKIEIMEKLLSVNPDFQVADKKNRRPVHFAAGCEDSGPLENIMKKGANIYDADVLGQIPLHYAVNANRLKNVEVLLKAANEEGKTGGDILSDRYGKGNINRPTKASWQPLHLAAATGNTEIIKILIENGAVIDSMLSINKMKLTPLMIACQQGHLEAVECLIKLGADPEKTDRLLRTPLIHAGMNGNANVMSYLINIGVNVDRSDSSNNTPLHYTTAYGWYFCTQLLLQAGCQTNISNDWKTTALSMTYMKGHLGIFHQILEHGTVDIDFPDDQGQTLVFLAAKYPNSEDLLDQVNYLMTLKPSLNIVDIFKKTPLYHLAEKDITPPSTKDEKISKTKKYEESMTISVQIAKLFVSHGCDHQAQQENGWNALNAALAMGNVKLALYLKDLGCPIETSTDDKGNNVLHCLIQKLHVKHFDMVTPVLNFLTNSAEIKDKDGVLVKEKLKILAGQKNDNGLTPLLSACDIYLSSQTEINHLLKQDDTLKHWFNMRKLFKFFLTVCEVDVDVTPSKVKQTSNVTSNTDEKFLYANCRGGWTAMDHIVSIKTETHEKDISYVVQMLLDYDQDLNCRSLDGTTPLMKACAARNLQVAKLLLKSEKCDPNIPKLVKDNDKIYNVPILFDLCTLSHHRYVESDDVKERIEIIQLLVKNGVDVNAKNEKEETYLVHKLLSNEKSATAAEFTTKVLELIRKPLNTHLTNKKDQTAMHVAFNQCEGSLDEDLETEFMLMTMCSHGLCMKDHIGRTPLHYLFVKEDNHADSSNIDPIELCRKYFTYDGRPIFEKDKFGKTPLHYAAYRGAKMCCNFFVQRDAHINAKDNIGNTPLAYAVLGGHDSCATLLVQSKADVDMEVTEPNGKEEEQSACWKWKPDRTAPKDVKSRKLFEVALEQELNGVMFMLMDLPIKQAVLEIYAIEMGLNCKKYSFVMRLLSTMNDPKCVTEKLGTNHDRNLLHLVALVDDKSDQEWQMYVVQKLINRNVSLTAKDEFKCTPLFYCLLRQKYRLADYLIKTLPSIVNGKLVDMFGRTLLAAFLWNYQHMRKELKEILKLLIDKVDLNKLYDLPVVVENFNYNLTNQYDYWTSPTDVKISALIFAIVKGDFELAQMLLNEGKADSNICDSQDRTPLMYAIMKNDVRFVKLLLNHSWTPDGEDTKKTKKTSGSKGFGIKPRNDDDDDDDEDNDDEDDEEEDEEDMEEDEKPVPVKKVKGYEVVQNTSGVVINNWFDENQNTPLHYFVQSLHSSTASFANEEILFALVKAGADHFQTKNNDGLTAQDLAFKNNALRACDLLNKYNPVYQSFVRLPGYKETEEIDDGVVFKGSCDPSLFLQDAEKMVKKLDPYADDEEDDDEEMNDNIIQPDISEYCNISDGKLVLDKEQDLLYTTLLTKVDINSGSYGIYNFYQIQLLYQPGKDLYILFTRWGRIGDRGQYQTTPFQTEADGVKNFCSIFKSKTGNAWTNIKSFEEHPNKYHLVDASWSKKPEKKTAVDIRLDYTIACQLPSNIQSFVKQIVESKARKIGTYWTQTPIDQDIFAFGKIDEAVLKAALKILHKIGQVLKQEEEYRSDNTELDHTKLKIFYNELSELNSEYFRKTPRAQFAFDKMTPITRTSELNRELSMIRNLLNMERATKILLGAMYNHKDVNPMDYVYKTLGCKMRLLDEDNYMSQYILCCMRSDDKSHDVKVQSIYEITRDGEEERLKNADKGNRMLLWHGTNEANFIGILHRGLLYNPADNHSQHGQLYGEGIYFADQFHKSRRYSSSSSDVKLILLAEVALGNQLKLKDMNELKGAYKMYDSLFVPGRNHPDPRGKIILPTGVTMCVGDGVYESVDEDGESLFAGDNEYIVFNEDQICLRYVVAYN</sequence>
<dbReference type="PANTHER" id="PTHR24123:SF33">
    <property type="entry name" value="PROTEIN HOS4"/>
    <property type="match status" value="1"/>
</dbReference>
<dbReference type="SUPFAM" id="SSF56399">
    <property type="entry name" value="ADP-ribosylation"/>
    <property type="match status" value="1"/>
</dbReference>
<evidence type="ECO:0000313" key="15">
    <source>
        <dbReference type="EMBL" id="KAK6188400.1"/>
    </source>
</evidence>
<feature type="domain" description="PARP catalytic" evidence="12">
    <location>
        <begin position="2341"/>
        <end position="2558"/>
    </location>
</feature>
<keyword evidence="16" id="KW-1185">Reference proteome</keyword>
<dbReference type="GO" id="GO:0005634">
    <property type="term" value="C:nucleus"/>
    <property type="evidence" value="ECO:0007669"/>
    <property type="project" value="UniProtKB-SubCell"/>
</dbReference>
<dbReference type="InterPro" id="IPR036770">
    <property type="entry name" value="Ankyrin_rpt-contain_sf"/>
</dbReference>